<dbReference type="OrthoDB" id="827081at2"/>
<proteinExistence type="predicted"/>
<evidence type="ECO:0000313" key="1">
    <source>
        <dbReference type="EMBL" id="PZX48677.1"/>
    </source>
</evidence>
<dbReference type="AlphaFoldDB" id="A0A2W7QYB0"/>
<gene>
    <name evidence="1" type="ORF">LV85_03491</name>
</gene>
<reference evidence="1 2" key="1">
    <citation type="submission" date="2018-06" db="EMBL/GenBank/DDBJ databases">
        <title>Genomic Encyclopedia of Archaeal and Bacterial Type Strains, Phase II (KMG-II): from individual species to whole genera.</title>
        <authorList>
            <person name="Goeker M."/>
        </authorList>
    </citation>
    <scope>NUCLEOTIDE SEQUENCE [LARGE SCALE GENOMIC DNA]</scope>
    <source>
        <strain evidence="1 2">DSM 19830</strain>
    </source>
</reference>
<name>A0A2W7QYB0_9BACT</name>
<evidence type="ECO:0000313" key="2">
    <source>
        <dbReference type="Proteomes" id="UP000248882"/>
    </source>
</evidence>
<organism evidence="1 2">
    <name type="scientific">Algoriphagus chordae</name>
    <dbReference type="NCBI Taxonomy" id="237019"/>
    <lineage>
        <taxon>Bacteria</taxon>
        <taxon>Pseudomonadati</taxon>
        <taxon>Bacteroidota</taxon>
        <taxon>Cytophagia</taxon>
        <taxon>Cytophagales</taxon>
        <taxon>Cyclobacteriaceae</taxon>
        <taxon>Algoriphagus</taxon>
    </lineage>
</organism>
<dbReference type="RefSeq" id="WP_111321763.1">
    <property type="nucleotide sequence ID" value="NZ_QKZT01000018.1"/>
</dbReference>
<dbReference type="EMBL" id="QKZT01000018">
    <property type="protein sequence ID" value="PZX48677.1"/>
    <property type="molecule type" value="Genomic_DNA"/>
</dbReference>
<protein>
    <submittedName>
        <fullName evidence="1">Uncharacterized protein</fullName>
    </submittedName>
</protein>
<keyword evidence="2" id="KW-1185">Reference proteome</keyword>
<accession>A0A2W7QYB0</accession>
<comment type="caution">
    <text evidence="1">The sequence shown here is derived from an EMBL/GenBank/DDBJ whole genome shotgun (WGS) entry which is preliminary data.</text>
</comment>
<sequence>MNTKMKKIARTAAVGIFFIALFLNVKLSLTDPFINIDNAAIAQTSSLNIQCYSILEGFDGQSVACSPCYLATGIPPWYHFGSQCTPNY</sequence>
<dbReference type="Proteomes" id="UP000248882">
    <property type="component" value="Unassembled WGS sequence"/>
</dbReference>